<protein>
    <submittedName>
        <fullName evidence="1">Cupin</fullName>
    </submittedName>
</protein>
<dbReference type="SUPFAM" id="SSF51182">
    <property type="entry name" value="RmlC-like cupins"/>
    <property type="match status" value="1"/>
</dbReference>
<dbReference type="InterPro" id="IPR011051">
    <property type="entry name" value="RmlC_Cupin_sf"/>
</dbReference>
<dbReference type="KEGG" id="acab:QRX50_43425"/>
<dbReference type="Pfam" id="PF03079">
    <property type="entry name" value="ARD"/>
    <property type="match status" value="1"/>
</dbReference>
<dbReference type="EMBL" id="CP127294">
    <property type="protein sequence ID" value="WIX78161.1"/>
    <property type="molecule type" value="Genomic_DNA"/>
</dbReference>
<reference evidence="1 2" key="1">
    <citation type="submission" date="2023-06" db="EMBL/GenBank/DDBJ databases">
        <authorList>
            <person name="Oyuntsetseg B."/>
            <person name="Kim S.B."/>
        </authorList>
    </citation>
    <scope>NUCLEOTIDE SEQUENCE [LARGE SCALE GENOMIC DNA]</scope>
    <source>
        <strain evidence="1 2">2-15</strain>
    </source>
</reference>
<name>A0A9Y2MTU4_9PSEU</name>
<evidence type="ECO:0000313" key="1">
    <source>
        <dbReference type="EMBL" id="WIX78161.1"/>
    </source>
</evidence>
<dbReference type="InterPro" id="IPR014710">
    <property type="entry name" value="RmlC-like_jellyroll"/>
</dbReference>
<evidence type="ECO:0000313" key="2">
    <source>
        <dbReference type="Proteomes" id="UP001236014"/>
    </source>
</evidence>
<dbReference type="Gene3D" id="2.60.120.10">
    <property type="entry name" value="Jelly Rolls"/>
    <property type="match status" value="1"/>
</dbReference>
<gene>
    <name evidence="1" type="ORF">QRX50_43425</name>
</gene>
<proteinExistence type="predicted"/>
<dbReference type="InterPro" id="IPR004313">
    <property type="entry name" value="ARD"/>
</dbReference>
<dbReference type="AlphaFoldDB" id="A0A9Y2MTU4"/>
<organism evidence="1 2">
    <name type="scientific">Amycolatopsis carbonis</name>
    <dbReference type="NCBI Taxonomy" id="715471"/>
    <lineage>
        <taxon>Bacteria</taxon>
        <taxon>Bacillati</taxon>
        <taxon>Actinomycetota</taxon>
        <taxon>Actinomycetes</taxon>
        <taxon>Pseudonocardiales</taxon>
        <taxon>Pseudonocardiaceae</taxon>
        <taxon>Amycolatopsis</taxon>
    </lineage>
</organism>
<accession>A0A9Y2MTU4</accession>
<sequence>MTLLTVWPDDQPGHVLLRTEDPGTITAELARIVVEFGRWPVDGPLPGASESEVLARFQDRIDSRTTAVGYHAVDVLTGDFGAAERSLPRDEDRFFVTGSAVWYLHAGRQVHAVLCEPGDLLGIPAHTRHWHDGGSNPGHVTIRVRHPASGSATPWAEPLRTGDFPGFDELVAGRASTWPALSH</sequence>
<dbReference type="GO" id="GO:0010309">
    <property type="term" value="F:acireductone dioxygenase [iron(II)-requiring] activity"/>
    <property type="evidence" value="ECO:0007669"/>
    <property type="project" value="InterPro"/>
</dbReference>
<dbReference type="RefSeq" id="WP_285968887.1">
    <property type="nucleotide sequence ID" value="NZ_CP127294.1"/>
</dbReference>
<keyword evidence="2" id="KW-1185">Reference proteome</keyword>
<dbReference type="Proteomes" id="UP001236014">
    <property type="component" value="Chromosome"/>
</dbReference>